<comment type="caution">
    <text evidence="2">The sequence shown here is derived from an EMBL/GenBank/DDBJ whole genome shotgun (WGS) entry which is preliminary data.</text>
</comment>
<reference evidence="2 3" key="1">
    <citation type="submission" date="2022-11" db="EMBL/GenBank/DDBJ databases">
        <title>Minimal conservation of predation-associated metabolite biosynthetic gene clusters underscores biosynthetic potential of Myxococcota including descriptions for ten novel species: Archangium lansinium sp. nov., Myxococcus landrumus sp. nov., Nannocystis bai.</title>
        <authorList>
            <person name="Ahearne A."/>
            <person name="Stevens C."/>
            <person name="Dowd S."/>
        </authorList>
    </citation>
    <scope>NUCLEOTIDE SEQUENCE [LARGE SCALE GENOMIC DNA]</scope>
    <source>
        <strain evidence="2 3">BB15-2</strain>
    </source>
</reference>
<evidence type="ECO:0008006" key="4">
    <source>
        <dbReference type="Google" id="ProtNLM"/>
    </source>
</evidence>
<name>A0ABT5DTR7_9BACT</name>
<dbReference type="PROSITE" id="PS51257">
    <property type="entry name" value="PROKAR_LIPOPROTEIN"/>
    <property type="match status" value="1"/>
</dbReference>
<organism evidence="2 3">
    <name type="scientific">Nannocystis bainbridge</name>
    <dbReference type="NCBI Taxonomy" id="2995303"/>
    <lineage>
        <taxon>Bacteria</taxon>
        <taxon>Pseudomonadati</taxon>
        <taxon>Myxococcota</taxon>
        <taxon>Polyangia</taxon>
        <taxon>Nannocystales</taxon>
        <taxon>Nannocystaceae</taxon>
        <taxon>Nannocystis</taxon>
    </lineage>
</organism>
<sequence length="414" mass="43481">MSARELALACALAGACAPHQPVPEDIQEPPPREVPPVPRDSDHSQRPLRLAAVFAGPLGVSPLAGGAVAVHGPGVLALAEDHAPLASETRLLRGWPRGPVTYIGGRWPDRAFVVAPSATRRDLGAAVQRWHDGAWVGAPPTFEPPQFYSAFAIGHDGALLGLRGSLESLFGDALGPPAPLVIDRLDDGPPPPWPPLPPGRGGEQLLTFADGSVVVVGFDPSFTLALLRWSPGAPEWTRLPLPGHGALDLTRSPTIVVGRDPSLLYAHRCLPDGRPALERLSGATWQPFPRPDGGCITSLAEAPDGTLWLVDDRGLHRHRPGALQWEAIALAPVDAPGKPTAALPGGPELPPPGPEPLTPRHVLALDRGEVWVVAAIGDPDLRPARHAVLTTRSVLLPLNLKPPSEGTGQPSSPP</sequence>
<evidence type="ECO:0000313" key="2">
    <source>
        <dbReference type="EMBL" id="MDC0716555.1"/>
    </source>
</evidence>
<evidence type="ECO:0000256" key="1">
    <source>
        <dbReference type="SAM" id="MobiDB-lite"/>
    </source>
</evidence>
<dbReference type="RefSeq" id="WP_272085047.1">
    <property type="nucleotide sequence ID" value="NZ_JAQNDL010000001.1"/>
</dbReference>
<feature type="region of interest" description="Disordered" evidence="1">
    <location>
        <begin position="19"/>
        <end position="44"/>
    </location>
</feature>
<feature type="compositionally biased region" description="Pro residues" evidence="1">
    <location>
        <begin position="28"/>
        <end position="38"/>
    </location>
</feature>
<evidence type="ECO:0000313" key="3">
    <source>
        <dbReference type="Proteomes" id="UP001221686"/>
    </source>
</evidence>
<gene>
    <name evidence="2" type="ORF">POL25_06610</name>
</gene>
<protein>
    <recommendedName>
        <fullName evidence="4">Lipoprotein</fullName>
    </recommendedName>
</protein>
<accession>A0ABT5DTR7</accession>
<dbReference type="Proteomes" id="UP001221686">
    <property type="component" value="Unassembled WGS sequence"/>
</dbReference>
<dbReference type="EMBL" id="JAQNDL010000001">
    <property type="protein sequence ID" value="MDC0716555.1"/>
    <property type="molecule type" value="Genomic_DNA"/>
</dbReference>
<proteinExistence type="predicted"/>
<keyword evidence="3" id="KW-1185">Reference proteome</keyword>